<dbReference type="Pfam" id="PF13302">
    <property type="entry name" value="Acetyltransf_3"/>
    <property type="match status" value="1"/>
</dbReference>
<comment type="similarity">
    <text evidence="3">Belongs to the acetyltransferase family. RimJ subfamily.</text>
</comment>
<sequence>MCDVFYLAEGPRVALRFIGLQDFDELAALHKESADLLAPWLPGRPVTESYASYESYVARFDQPGHEGFLICLRGTGAIVGRVNINNIVRGTHQSGVIGYSAYASTTGRGYMTEGLGLLVAYAFGEMELHRLEANIQPSNAPSLRLIRRLGFEREGFSPKFQFIDGAWRDHERWAITVEMTGARDQASHLWLSP</sequence>
<gene>
    <name evidence="5" type="ORF">E1295_01440</name>
</gene>
<dbReference type="PANTHER" id="PTHR43792:SF8">
    <property type="entry name" value="[RIBOSOMAL PROTEIN US5]-ALANINE N-ACETYLTRANSFERASE"/>
    <property type="match status" value="1"/>
</dbReference>
<dbReference type="PANTHER" id="PTHR43792">
    <property type="entry name" value="GNAT FAMILY, PUTATIVE (AFU_ORTHOLOGUE AFUA_3G00765)-RELATED-RELATED"/>
    <property type="match status" value="1"/>
</dbReference>
<comment type="caution">
    <text evidence="5">The sequence shown here is derived from an EMBL/GenBank/DDBJ whole genome shotgun (WGS) entry which is preliminary data.</text>
</comment>
<evidence type="ECO:0000256" key="1">
    <source>
        <dbReference type="ARBA" id="ARBA00022679"/>
    </source>
</evidence>
<evidence type="ECO:0000259" key="4">
    <source>
        <dbReference type="PROSITE" id="PS51186"/>
    </source>
</evidence>
<dbReference type="Proteomes" id="UP000295136">
    <property type="component" value="Unassembled WGS sequence"/>
</dbReference>
<dbReference type="InterPro" id="IPR051531">
    <property type="entry name" value="N-acetyltransferase"/>
</dbReference>
<organism evidence="5 6">
    <name type="scientific">Nonomuraea mesophila</name>
    <dbReference type="NCBI Taxonomy" id="2530382"/>
    <lineage>
        <taxon>Bacteria</taxon>
        <taxon>Bacillati</taxon>
        <taxon>Actinomycetota</taxon>
        <taxon>Actinomycetes</taxon>
        <taxon>Streptosporangiales</taxon>
        <taxon>Streptosporangiaceae</taxon>
        <taxon>Nonomuraea</taxon>
    </lineage>
</organism>
<keyword evidence="2" id="KW-0012">Acyltransferase</keyword>
<dbReference type="PROSITE" id="PS51186">
    <property type="entry name" value="GNAT"/>
    <property type="match status" value="1"/>
</dbReference>
<dbReference type="InterPro" id="IPR000182">
    <property type="entry name" value="GNAT_dom"/>
</dbReference>
<evidence type="ECO:0000313" key="6">
    <source>
        <dbReference type="Proteomes" id="UP000295136"/>
    </source>
</evidence>
<proteinExistence type="inferred from homology"/>
<dbReference type="GO" id="GO:0005737">
    <property type="term" value="C:cytoplasm"/>
    <property type="evidence" value="ECO:0007669"/>
    <property type="project" value="TreeGrafter"/>
</dbReference>
<reference evidence="5 6" key="1">
    <citation type="submission" date="2019-03" db="EMBL/GenBank/DDBJ databases">
        <title>Draft genome sequences of novel Actinobacteria.</title>
        <authorList>
            <person name="Sahin N."/>
            <person name="Ay H."/>
            <person name="Saygin H."/>
        </authorList>
    </citation>
    <scope>NUCLEOTIDE SEQUENCE [LARGE SCALE GENOMIC DNA]</scope>
    <source>
        <strain evidence="5 6">6K102</strain>
    </source>
</reference>
<name>A0A4R5FY73_9ACTN</name>
<dbReference type="SUPFAM" id="SSF55729">
    <property type="entry name" value="Acyl-CoA N-acyltransferases (Nat)"/>
    <property type="match status" value="1"/>
</dbReference>
<dbReference type="AlphaFoldDB" id="A0A4R5FY73"/>
<protein>
    <submittedName>
        <fullName evidence="5">N-acetyltransferase</fullName>
    </submittedName>
</protein>
<dbReference type="InterPro" id="IPR016181">
    <property type="entry name" value="Acyl_CoA_acyltransferase"/>
</dbReference>
<feature type="domain" description="N-acetyltransferase" evidence="4">
    <location>
        <begin position="13"/>
        <end position="178"/>
    </location>
</feature>
<accession>A0A4R5FY73</accession>
<dbReference type="Gene3D" id="3.40.630.30">
    <property type="match status" value="1"/>
</dbReference>
<dbReference type="GO" id="GO:0008999">
    <property type="term" value="F:protein-N-terminal-alanine acetyltransferase activity"/>
    <property type="evidence" value="ECO:0007669"/>
    <property type="project" value="TreeGrafter"/>
</dbReference>
<evidence type="ECO:0000256" key="2">
    <source>
        <dbReference type="ARBA" id="ARBA00023315"/>
    </source>
</evidence>
<keyword evidence="1 5" id="KW-0808">Transferase</keyword>
<evidence type="ECO:0000256" key="3">
    <source>
        <dbReference type="ARBA" id="ARBA00038502"/>
    </source>
</evidence>
<keyword evidence="6" id="KW-1185">Reference proteome</keyword>
<dbReference type="EMBL" id="SMLD01000002">
    <property type="protein sequence ID" value="TDE59943.1"/>
    <property type="molecule type" value="Genomic_DNA"/>
</dbReference>
<evidence type="ECO:0000313" key="5">
    <source>
        <dbReference type="EMBL" id="TDE59943.1"/>
    </source>
</evidence>